<evidence type="ECO:0000313" key="2">
    <source>
        <dbReference type="Proteomes" id="UP001430755"/>
    </source>
</evidence>
<dbReference type="Proteomes" id="UP001430755">
    <property type="component" value="Unassembled WGS sequence"/>
</dbReference>
<protein>
    <submittedName>
        <fullName evidence="1">DUF5685 family protein</fullName>
    </submittedName>
</protein>
<organism evidence="1 2">
    <name type="scientific">Adlercreutzia faecimuris</name>
    <dbReference type="NCBI Taxonomy" id="2897341"/>
    <lineage>
        <taxon>Bacteria</taxon>
        <taxon>Bacillati</taxon>
        <taxon>Actinomycetota</taxon>
        <taxon>Coriobacteriia</taxon>
        <taxon>Eggerthellales</taxon>
        <taxon>Eggerthellaceae</taxon>
        <taxon>Adlercreutzia</taxon>
    </lineage>
</organism>
<dbReference type="RefSeq" id="WP_242163060.1">
    <property type="nucleotide sequence ID" value="NZ_JAJMLW010000001.1"/>
</dbReference>
<name>A0ABS9WE76_9ACTN</name>
<reference evidence="1" key="1">
    <citation type="submission" date="2021-11" db="EMBL/GenBank/DDBJ databases">
        <title>A Novel Adlercreutzia Species, isolated from a Allomyrina dichotoma larva feces.</title>
        <authorList>
            <person name="Suh M.K."/>
        </authorList>
    </citation>
    <scope>NUCLEOTIDE SEQUENCE</scope>
    <source>
        <strain evidence="1">JBNU-10</strain>
    </source>
</reference>
<dbReference type="EMBL" id="JAJMLW010000001">
    <property type="protein sequence ID" value="MCI2241174.1"/>
    <property type="molecule type" value="Genomic_DNA"/>
</dbReference>
<keyword evidence="2" id="KW-1185">Reference proteome</keyword>
<dbReference type="InterPro" id="IPR043740">
    <property type="entry name" value="DUF5685"/>
</dbReference>
<gene>
    <name evidence="1" type="ORF">LPT13_02255</name>
</gene>
<dbReference type="Pfam" id="PF18937">
    <property type="entry name" value="DUF5685"/>
    <property type="match status" value="1"/>
</dbReference>
<comment type="caution">
    <text evidence="1">The sequence shown here is derived from an EMBL/GenBank/DDBJ whole genome shotgun (WGS) entry which is preliminary data.</text>
</comment>
<proteinExistence type="predicted"/>
<evidence type="ECO:0000313" key="1">
    <source>
        <dbReference type="EMBL" id="MCI2241174.1"/>
    </source>
</evidence>
<accession>A0ABS9WE76</accession>
<sequence length="287" mass="31625">MFGFVVASLGTVSDEEKARYQALYCGLCRTLRDRYGQVSRLTLTYDLTFYLMLCDSLHEPPEDEGTLRCIAHPTQVRSFARSRFADYAADLTVALAYHKCLDDWHDDHALRAKAGERALAGAYARARERIPGQCVAIERSLAAISTIEADPDSSPDAAAIEFGTLLGRLFAHDQGIWADQMEKLGRQLGQFVYLMDAAVDYAADEKSGSYNPLVRLGSTPENMRTLLAVLIGNAADTFERLPLEKDLHLMRSVLYSGVWQQFNRTYPPADERATIAGGPSPGAPAAP</sequence>